<dbReference type="AlphaFoldDB" id="A0A195EYF7"/>
<gene>
    <name evidence="1" type="ORF">ALC56_12402</name>
</gene>
<sequence length="49" mass="5486">CGKKCAGVVRARARTLLPVFVGETLRPRLLDARVAKEAQRRKINYPHVA</sequence>
<accession>A0A195EYF7</accession>
<keyword evidence="2" id="KW-1185">Reference proteome</keyword>
<evidence type="ECO:0000313" key="2">
    <source>
        <dbReference type="Proteomes" id="UP000078541"/>
    </source>
</evidence>
<dbReference type="Proteomes" id="UP000078541">
    <property type="component" value="Unassembled WGS sequence"/>
</dbReference>
<name>A0A195EYF7_9HYME</name>
<dbReference type="EMBL" id="KQ981906">
    <property type="protein sequence ID" value="KYN33253.1"/>
    <property type="molecule type" value="Genomic_DNA"/>
</dbReference>
<proteinExistence type="predicted"/>
<organism evidence="1 2">
    <name type="scientific">Trachymyrmex septentrionalis</name>
    <dbReference type="NCBI Taxonomy" id="34720"/>
    <lineage>
        <taxon>Eukaryota</taxon>
        <taxon>Metazoa</taxon>
        <taxon>Ecdysozoa</taxon>
        <taxon>Arthropoda</taxon>
        <taxon>Hexapoda</taxon>
        <taxon>Insecta</taxon>
        <taxon>Pterygota</taxon>
        <taxon>Neoptera</taxon>
        <taxon>Endopterygota</taxon>
        <taxon>Hymenoptera</taxon>
        <taxon>Apocrita</taxon>
        <taxon>Aculeata</taxon>
        <taxon>Formicoidea</taxon>
        <taxon>Formicidae</taxon>
        <taxon>Myrmicinae</taxon>
        <taxon>Trachymyrmex</taxon>
    </lineage>
</organism>
<protein>
    <submittedName>
        <fullName evidence="1">Uncharacterized protein</fullName>
    </submittedName>
</protein>
<evidence type="ECO:0000313" key="1">
    <source>
        <dbReference type="EMBL" id="KYN33253.1"/>
    </source>
</evidence>
<reference evidence="1 2" key="1">
    <citation type="submission" date="2016-03" db="EMBL/GenBank/DDBJ databases">
        <title>Trachymyrmex septentrionalis WGS genome.</title>
        <authorList>
            <person name="Nygaard S."/>
            <person name="Hu H."/>
            <person name="Boomsma J."/>
            <person name="Zhang G."/>
        </authorList>
    </citation>
    <scope>NUCLEOTIDE SEQUENCE [LARGE SCALE GENOMIC DNA]</scope>
    <source>
        <strain evidence="1">Tsep2-gDNA-1</strain>
        <tissue evidence="1">Whole body</tissue>
    </source>
</reference>
<feature type="non-terminal residue" evidence="1">
    <location>
        <position position="1"/>
    </location>
</feature>